<evidence type="ECO:0000313" key="4">
    <source>
        <dbReference type="Proteomes" id="UP000007954"/>
    </source>
</evidence>
<feature type="transmembrane region" description="Helical" evidence="2">
    <location>
        <begin position="51"/>
        <end position="77"/>
    </location>
</feature>
<dbReference type="KEGG" id="hwc:Hqrw_1232"/>
<evidence type="ECO:0000256" key="2">
    <source>
        <dbReference type="SAM" id="Phobius"/>
    </source>
</evidence>
<dbReference type="OrthoDB" id="147060at2157"/>
<keyword evidence="2" id="KW-0812">Transmembrane</keyword>
<feature type="region of interest" description="Disordered" evidence="1">
    <location>
        <begin position="517"/>
        <end position="543"/>
    </location>
</feature>
<organism evidence="3 4">
    <name type="scientific">Haloquadratum walsbyi (strain DSM 16854 / JCM 12705 / C23)</name>
    <dbReference type="NCBI Taxonomy" id="768065"/>
    <lineage>
        <taxon>Archaea</taxon>
        <taxon>Methanobacteriati</taxon>
        <taxon>Methanobacteriota</taxon>
        <taxon>Stenosarchaea group</taxon>
        <taxon>Halobacteria</taxon>
        <taxon>Halobacteriales</taxon>
        <taxon>Haloferacaceae</taxon>
        <taxon>Haloquadratum</taxon>
    </lineage>
</organism>
<feature type="transmembrane region" description="Helical" evidence="2">
    <location>
        <begin position="311"/>
        <end position="330"/>
    </location>
</feature>
<evidence type="ECO:0000313" key="3">
    <source>
        <dbReference type="EMBL" id="CCC39195.1"/>
    </source>
</evidence>
<feature type="transmembrane region" description="Helical" evidence="2">
    <location>
        <begin position="553"/>
        <end position="573"/>
    </location>
</feature>
<protein>
    <submittedName>
        <fullName evidence="3">Type IV pilus biogenesis complex membrane subunit</fullName>
    </submittedName>
</protein>
<reference evidence="3 4" key="1">
    <citation type="journal article" date="2011" name="PLoS ONE">
        <title>Haloquadratum walsbyi: limited diversity in a global pond.</title>
        <authorList>
            <person name="Dyall-Smith M."/>
            <person name="Pfeiffer F."/>
            <person name="Klee K."/>
            <person name="Palm P."/>
            <person name="Gross K."/>
            <person name="Schuster S.C."/>
            <person name="Rampp M."/>
            <person name="Oesterhelt D."/>
        </authorList>
    </citation>
    <scope>NUCLEOTIDE SEQUENCE [LARGE SCALE GENOMIC DNA]</scope>
    <source>
        <strain evidence="4">DSM 16854 / JCM 12705 / C23</strain>
    </source>
</reference>
<feature type="transmembrane region" description="Helical" evidence="2">
    <location>
        <begin position="336"/>
        <end position="353"/>
    </location>
</feature>
<dbReference type="GeneID" id="12445862"/>
<dbReference type="EMBL" id="FR746099">
    <property type="protein sequence ID" value="CCC39195.1"/>
    <property type="molecule type" value="Genomic_DNA"/>
</dbReference>
<dbReference type="RefSeq" id="WP_014555110.1">
    <property type="nucleotide sequence ID" value="NC_017459.1"/>
</dbReference>
<dbReference type="Proteomes" id="UP000007954">
    <property type="component" value="Chromosome"/>
</dbReference>
<feature type="transmembrane region" description="Helical" evidence="2">
    <location>
        <begin position="239"/>
        <end position="257"/>
    </location>
</feature>
<accession>G0LGH5</accession>
<gene>
    <name evidence="3" type="ordered locus">Hqrw_1232</name>
</gene>
<dbReference type="HOGENOM" id="CLU_022751_0_0_2"/>
<feature type="transmembrane region" description="Helical" evidence="2">
    <location>
        <begin position="83"/>
        <end position="103"/>
    </location>
</feature>
<keyword evidence="2" id="KW-0472">Membrane</keyword>
<feature type="transmembrane region" description="Helical" evidence="2">
    <location>
        <begin position="585"/>
        <end position="610"/>
    </location>
</feature>
<dbReference type="AlphaFoldDB" id="G0LGH5"/>
<evidence type="ECO:0000256" key="1">
    <source>
        <dbReference type="SAM" id="MobiDB-lite"/>
    </source>
</evidence>
<sequence>MRRELILDNTASRIKKLTRILANQYPGDVSATPEFVRALAFLNVSIRPETIIAAGYVLAVPVGILTSVCLIGGIALIGTSLSLRALCVVLLLSGAIGVGVTYLTQTLPIALATLRRTRALGATPGLVGRIGLRLQLDGPPERASAFAARTGTGPLAESLQAHVDQTNMGPTAGLMRFASEWKPWFRPLERSLTLLRAAVDTPPEDRTDAIESGIDAVLSGIRSTTAGFAGTVRGPASGLYAFGVLLPLALVGVLPAARAGGVSIPTGAFVLFYDFLLPIGLLTASGWILLQRPVAFAPTQIPRSHPALPAGSVRGIVAVSAGALIGWGIGSTVVPWGGPIAACGIGVGAGLTVQYHPAAAVRKQVADIESGLADATAVIGRRVGAGEAVETSLTAAADATIGETSTVFKTAAGVQHRLRVDIQQAFLGPYGALSDVPSDRARATAVLIGVAAREGRPAGETLQTLADHLRTVQQTESAARRELASITGTLSHTAALFGPLVGGATVSMATKMAEASGSTDSMSATTGPALGPSSQPPTVGSTVSGATAIPPEILGIAVGIYILLLAAILTILATGLEQGLERSLVGYRVGLALLSGTATYFTAYIGAIAVF</sequence>
<keyword evidence="2" id="KW-1133">Transmembrane helix</keyword>
<feature type="transmembrane region" description="Helical" evidence="2">
    <location>
        <begin position="269"/>
        <end position="290"/>
    </location>
</feature>
<name>G0LGH5_HALWC</name>
<proteinExistence type="predicted"/>